<reference evidence="2 3" key="2">
    <citation type="journal article" date="2005" name="Science">
        <title>The genome of the African trypanosome Trypanosoma brucei.</title>
        <authorList>
            <person name="Berriman M."/>
            <person name="Ghedin E."/>
            <person name="Hertz-Fowler C."/>
            <person name="Blandin G."/>
            <person name="Renauld H."/>
            <person name="Bartholomeu D.C."/>
            <person name="Lennard N.J."/>
            <person name="Caler E."/>
            <person name="Hamlin N.E."/>
            <person name="Haas B."/>
            <person name="Bohme U."/>
            <person name="Hannick L."/>
            <person name="Aslett M.A."/>
            <person name="Shallom J."/>
            <person name="Marcello L."/>
            <person name="Hou L."/>
            <person name="Wickstead B."/>
            <person name="Alsmark U.C."/>
            <person name="Arrowsmith C."/>
            <person name="Atkin R.J."/>
            <person name="Barron A.J."/>
            <person name="Bringaud F."/>
            <person name="Brooks K."/>
            <person name="Carrington M."/>
            <person name="Cherevach I."/>
            <person name="Chillingworth T.J."/>
            <person name="Churcher C."/>
            <person name="Clark L.N."/>
            <person name="Corton C.H."/>
            <person name="Cronin A."/>
            <person name="Davies R.M."/>
            <person name="Doggett J."/>
            <person name="Djikeng A."/>
            <person name="Feldblyum T."/>
            <person name="Field M.C."/>
            <person name="Fraser A."/>
            <person name="Goodhead I."/>
            <person name="Hance Z."/>
            <person name="Harper D."/>
            <person name="Harris B.R."/>
            <person name="Hauser H."/>
            <person name="Hostetler J."/>
            <person name="Ivens A."/>
            <person name="Jagels K."/>
            <person name="Johnson D."/>
            <person name="Johnson J."/>
            <person name="Jones K."/>
            <person name="Kerhornou A.X."/>
            <person name="Koo H."/>
            <person name="Larke N."/>
            <person name="Landfear S."/>
            <person name="Larkin C."/>
            <person name="Leech V."/>
            <person name="Line A."/>
            <person name="Lord A."/>
            <person name="Macleod A."/>
            <person name="Mooney P.J."/>
            <person name="Moule S."/>
            <person name="Martin D.M."/>
            <person name="Morgan G.W."/>
            <person name="Mungall K."/>
            <person name="Norbertczak H."/>
            <person name="Ormond D."/>
            <person name="Pai G."/>
            <person name="Peacock C.S."/>
            <person name="Peterson J."/>
            <person name="Quail M.A."/>
            <person name="Rabbinowitsch E."/>
            <person name="Rajandream M.A."/>
            <person name="Reitter C."/>
            <person name="Salzberg S.L."/>
            <person name="Sanders M."/>
            <person name="Schobel S."/>
            <person name="Sharp S."/>
            <person name="Simmonds M."/>
            <person name="Simpson A.J."/>
            <person name="Tallon L."/>
            <person name="Turner C.M."/>
            <person name="Tait A."/>
            <person name="Tivey A.R."/>
            <person name="Van Aken S."/>
            <person name="Walker D."/>
            <person name="Wanless D."/>
            <person name="Wang S."/>
            <person name="White B."/>
            <person name="White O."/>
            <person name="Whitehead S."/>
            <person name="Woodward J."/>
            <person name="Wortman J."/>
            <person name="Adams M.D."/>
            <person name="Embley T.M."/>
            <person name="Gull K."/>
            <person name="Ullu E."/>
            <person name="Barry J.D."/>
            <person name="Fairlamb A.H."/>
            <person name="Opperdoes F."/>
            <person name="Barrell B.G."/>
            <person name="Donelson J.E."/>
            <person name="Hall N."/>
            <person name="Fraser C.M."/>
            <person name="Melville S.E."/>
            <person name="El-Sayed N.M."/>
        </authorList>
    </citation>
    <scope>NUCLEOTIDE SEQUENCE [LARGE SCALE GENOMIC DNA]</scope>
    <source>
        <strain evidence="2 3">927/4 GUTat10.1</strain>
    </source>
</reference>
<gene>
    <name evidence="2" type="ORF">Tb10.389.0760</name>
</gene>
<organism evidence="2 3">
    <name type="scientific">Trypanosoma brucei brucei (strain 927/4 GUTat10.1)</name>
    <dbReference type="NCBI Taxonomy" id="185431"/>
    <lineage>
        <taxon>Eukaryota</taxon>
        <taxon>Discoba</taxon>
        <taxon>Euglenozoa</taxon>
        <taxon>Kinetoplastea</taxon>
        <taxon>Metakinetoplastina</taxon>
        <taxon>Trypanosomatida</taxon>
        <taxon>Trypanosomatidae</taxon>
        <taxon>Trypanosoma</taxon>
    </lineage>
</organism>
<protein>
    <recommendedName>
        <fullName evidence="4">T. brucei spp.-specific protein</fullName>
    </recommendedName>
</protein>
<evidence type="ECO:0008006" key="4">
    <source>
        <dbReference type="Google" id="ProtNLM"/>
    </source>
</evidence>
<dbReference type="PaxDb" id="5691-EAN78653"/>
<dbReference type="Proteomes" id="UP000008524">
    <property type="component" value="Chromosome 10"/>
</dbReference>
<keyword evidence="1" id="KW-0812">Transmembrane</keyword>
<evidence type="ECO:0000313" key="2">
    <source>
        <dbReference type="EMBL" id="EAN78653.1"/>
    </source>
</evidence>
<proteinExistence type="predicted"/>
<feature type="transmembrane region" description="Helical" evidence="1">
    <location>
        <begin position="117"/>
        <end position="136"/>
    </location>
</feature>
<dbReference type="InParanoid" id="Q388W7"/>
<keyword evidence="3" id="KW-1185">Reference proteome</keyword>
<dbReference type="KEGG" id="tbr:Tb10.389.0760"/>
<keyword evidence="1" id="KW-1133">Transmembrane helix</keyword>
<dbReference type="AlphaFoldDB" id="Q388W7"/>
<dbReference type="RefSeq" id="XP_823481.1">
    <property type="nucleotide sequence ID" value="XM_818388.1"/>
</dbReference>
<dbReference type="GeneID" id="3661575"/>
<feature type="transmembrane region" description="Helical" evidence="1">
    <location>
        <begin position="71"/>
        <end position="97"/>
    </location>
</feature>
<reference evidence="2 3" key="1">
    <citation type="journal article" date="2005" name="Science">
        <title>Comparative genomics of trypanosomatid parasitic protozoa.</title>
        <authorList>
            <person name="El-Sayed N.M."/>
            <person name="Myler P.J."/>
            <person name="Blandin G."/>
            <person name="Berriman M."/>
            <person name="Crabtree J."/>
            <person name="Aggarwal G."/>
            <person name="Caler E."/>
            <person name="Renauld H."/>
            <person name="Worthey E.A."/>
            <person name="Hertz-Fowler C."/>
            <person name="Ghedin E."/>
            <person name="Peacock C."/>
            <person name="Bartholomeu D.C."/>
            <person name="Haas B.J."/>
            <person name="Tran A.N."/>
            <person name="Wortman J.R."/>
            <person name="Alsmark U.C."/>
            <person name="Angiuoli S."/>
            <person name="Anupama A."/>
            <person name="Badger J."/>
            <person name="Bringaud F."/>
            <person name="Cadag E."/>
            <person name="Carlton J.M."/>
            <person name="Cerqueira G.C."/>
            <person name="Creasy T."/>
            <person name="Delcher A.L."/>
            <person name="Djikeng A."/>
            <person name="Embley T.M."/>
            <person name="Hauser C."/>
            <person name="Ivens A.C."/>
            <person name="Kummerfeld S.K."/>
            <person name="Pereira-Leal J.B."/>
            <person name="Nilsson D."/>
            <person name="Peterson J."/>
            <person name="Salzberg S.L."/>
            <person name="Shallom J."/>
            <person name="Silva J.C."/>
            <person name="Sundaram J."/>
            <person name="Westenberger S."/>
            <person name="White O."/>
            <person name="Melville S.E."/>
            <person name="Donelson J.E."/>
            <person name="Andersson B."/>
            <person name="Stuart K.D."/>
            <person name="Hall N."/>
        </authorList>
    </citation>
    <scope>NUCLEOTIDE SEQUENCE [LARGE SCALE GENOMIC DNA]</scope>
    <source>
        <strain evidence="2 3">927/4 GUTat10.1</strain>
    </source>
</reference>
<keyword evidence="1" id="KW-0472">Membrane</keyword>
<sequence length="166" mass="19757">MNGTGYAMTSQSTSLNHVFPIYLQTSFHSMFLSFMAGETTTKKIINNVRMLRNPNRKGRKREEGKKKKEELLSYSLSQYMYFFFFLPFFFLFLFVSFPSPVCYFTPPPPPFFFFRIFLQQLLFTRSCILLLCPAISKNKGKEKWTITSQRWDLKTKKKRMKKQTNI</sequence>
<evidence type="ECO:0000256" key="1">
    <source>
        <dbReference type="SAM" id="Phobius"/>
    </source>
</evidence>
<evidence type="ECO:0000313" key="3">
    <source>
        <dbReference type="Proteomes" id="UP000008524"/>
    </source>
</evidence>
<dbReference type="EMBL" id="CM000208">
    <property type="protein sequence ID" value="EAN78653.1"/>
    <property type="molecule type" value="Genomic_DNA"/>
</dbReference>
<accession>Q388W7</accession>
<name>Q388W7_TRYB2</name>